<sequence>DVKKKHNQITQIYNMTFKYSLFLMLLISGALYILTDFFLVLVYGESYLIYSTIVKLYLITIIFSVLGNILIPLLNAKNKIKILPILTTINLFIIIPSFFIGIVFYGIIGVIIGL</sequence>
<evidence type="ECO:0000313" key="7">
    <source>
        <dbReference type="EMBL" id="GAI26912.1"/>
    </source>
</evidence>
<feature type="transmembrane region" description="Helical" evidence="6">
    <location>
        <begin position="56"/>
        <end position="76"/>
    </location>
</feature>
<dbReference type="PANTHER" id="PTHR30250">
    <property type="entry name" value="PST FAMILY PREDICTED COLANIC ACID TRANSPORTER"/>
    <property type="match status" value="1"/>
</dbReference>
<keyword evidence="5 6" id="KW-0472">Membrane</keyword>
<proteinExistence type="predicted"/>
<comment type="subcellular location">
    <subcellularLocation>
        <location evidence="1">Cell membrane</location>
        <topology evidence="1">Multi-pass membrane protein</topology>
    </subcellularLocation>
</comment>
<dbReference type="EMBL" id="BARV01013857">
    <property type="protein sequence ID" value="GAI26912.1"/>
    <property type="molecule type" value="Genomic_DNA"/>
</dbReference>
<evidence type="ECO:0000256" key="4">
    <source>
        <dbReference type="ARBA" id="ARBA00022989"/>
    </source>
</evidence>
<dbReference type="InterPro" id="IPR050833">
    <property type="entry name" value="Poly_Biosynth_Transport"/>
</dbReference>
<evidence type="ECO:0000256" key="1">
    <source>
        <dbReference type="ARBA" id="ARBA00004651"/>
    </source>
</evidence>
<evidence type="ECO:0000256" key="5">
    <source>
        <dbReference type="ARBA" id="ARBA00023136"/>
    </source>
</evidence>
<reference evidence="7" key="1">
    <citation type="journal article" date="2014" name="Front. Microbiol.">
        <title>High frequency of phylogenetically diverse reductive dehalogenase-homologous genes in deep subseafloor sedimentary metagenomes.</title>
        <authorList>
            <person name="Kawai M."/>
            <person name="Futagami T."/>
            <person name="Toyoda A."/>
            <person name="Takaki Y."/>
            <person name="Nishi S."/>
            <person name="Hori S."/>
            <person name="Arai W."/>
            <person name="Tsubouchi T."/>
            <person name="Morono Y."/>
            <person name="Uchiyama I."/>
            <person name="Ito T."/>
            <person name="Fujiyama A."/>
            <person name="Inagaki F."/>
            <person name="Takami H."/>
        </authorList>
    </citation>
    <scope>NUCLEOTIDE SEQUENCE</scope>
    <source>
        <strain evidence="7">Expedition CK06-06</strain>
    </source>
</reference>
<keyword evidence="4 6" id="KW-1133">Transmembrane helix</keyword>
<keyword evidence="3 6" id="KW-0812">Transmembrane</keyword>
<evidence type="ECO:0000256" key="2">
    <source>
        <dbReference type="ARBA" id="ARBA00022475"/>
    </source>
</evidence>
<feature type="transmembrane region" description="Helical" evidence="6">
    <location>
        <begin position="88"/>
        <end position="112"/>
    </location>
</feature>
<gene>
    <name evidence="7" type="ORF">S06H3_24697</name>
</gene>
<name>X1M5L6_9ZZZZ</name>
<protein>
    <recommendedName>
        <fullName evidence="8">Polysaccharide biosynthesis protein C-terminal domain-containing protein</fullName>
    </recommendedName>
</protein>
<dbReference type="GO" id="GO:0005886">
    <property type="term" value="C:plasma membrane"/>
    <property type="evidence" value="ECO:0007669"/>
    <property type="project" value="UniProtKB-SubCell"/>
</dbReference>
<evidence type="ECO:0000256" key="3">
    <source>
        <dbReference type="ARBA" id="ARBA00022692"/>
    </source>
</evidence>
<evidence type="ECO:0000256" key="6">
    <source>
        <dbReference type="SAM" id="Phobius"/>
    </source>
</evidence>
<organism evidence="7">
    <name type="scientific">marine sediment metagenome</name>
    <dbReference type="NCBI Taxonomy" id="412755"/>
    <lineage>
        <taxon>unclassified sequences</taxon>
        <taxon>metagenomes</taxon>
        <taxon>ecological metagenomes</taxon>
    </lineage>
</organism>
<feature type="non-terminal residue" evidence="7">
    <location>
        <position position="1"/>
    </location>
</feature>
<feature type="transmembrane region" description="Helical" evidence="6">
    <location>
        <begin position="21"/>
        <end position="44"/>
    </location>
</feature>
<evidence type="ECO:0008006" key="8">
    <source>
        <dbReference type="Google" id="ProtNLM"/>
    </source>
</evidence>
<keyword evidence="2" id="KW-1003">Cell membrane</keyword>
<dbReference type="AlphaFoldDB" id="X1M5L6"/>
<comment type="caution">
    <text evidence="7">The sequence shown here is derived from an EMBL/GenBank/DDBJ whole genome shotgun (WGS) entry which is preliminary data.</text>
</comment>
<feature type="non-terminal residue" evidence="7">
    <location>
        <position position="114"/>
    </location>
</feature>
<dbReference type="PANTHER" id="PTHR30250:SF11">
    <property type="entry name" value="O-ANTIGEN TRANSPORTER-RELATED"/>
    <property type="match status" value="1"/>
</dbReference>
<accession>X1M5L6</accession>